<dbReference type="PROSITE" id="PS00198">
    <property type="entry name" value="4FE4S_FER_1"/>
    <property type="match status" value="1"/>
</dbReference>
<keyword evidence="2" id="KW-0004">4Fe-4S</keyword>
<keyword evidence="5" id="KW-0249">Electron transport</keyword>
<evidence type="ECO:0000256" key="3">
    <source>
        <dbReference type="ARBA" id="ARBA00022723"/>
    </source>
</evidence>
<sequence length="184" mass="19780">MMESATHKPVDERVLINLDRCIECGSCAAACHYSHTNMPSVDAARTGWALLPVICRQCKAASCVDTCPAEAMICDDDGVVRRRLFRCIGCGSCAKACPFGVIPTQLGGVPTGFRSNERMSGHQIAKCDLCFDRTAPEAPTRGVPRCVAACPSGALTYADEHRAKELGIETIGGRTTADNPYKRR</sequence>
<keyword evidence="7" id="KW-0411">Iron-sulfur</keyword>
<accession>A0A0F9UV89</accession>
<dbReference type="Pfam" id="PF13247">
    <property type="entry name" value="Fer4_11"/>
    <property type="match status" value="1"/>
</dbReference>
<dbReference type="InterPro" id="IPR017896">
    <property type="entry name" value="4Fe4S_Fe-S-bd"/>
</dbReference>
<protein>
    <recommendedName>
        <fullName evidence="8">4Fe-4S ferredoxin-type domain-containing protein</fullName>
    </recommendedName>
</protein>
<gene>
    <name evidence="9" type="ORF">LCGC14_0162050</name>
</gene>
<evidence type="ECO:0000256" key="6">
    <source>
        <dbReference type="ARBA" id="ARBA00023004"/>
    </source>
</evidence>
<dbReference type="CDD" id="cd04410">
    <property type="entry name" value="DMSOR_beta-like"/>
    <property type="match status" value="1"/>
</dbReference>
<keyword evidence="6" id="KW-0408">Iron</keyword>
<organism evidence="9">
    <name type="scientific">marine sediment metagenome</name>
    <dbReference type="NCBI Taxonomy" id="412755"/>
    <lineage>
        <taxon>unclassified sequences</taxon>
        <taxon>metagenomes</taxon>
        <taxon>ecological metagenomes</taxon>
    </lineage>
</organism>
<dbReference type="InterPro" id="IPR050954">
    <property type="entry name" value="ET_IronSulfur_Cluster-Binding"/>
</dbReference>
<evidence type="ECO:0000256" key="7">
    <source>
        <dbReference type="ARBA" id="ARBA00023014"/>
    </source>
</evidence>
<proteinExistence type="predicted"/>
<dbReference type="GO" id="GO:0051539">
    <property type="term" value="F:4 iron, 4 sulfur cluster binding"/>
    <property type="evidence" value="ECO:0007669"/>
    <property type="project" value="UniProtKB-KW"/>
</dbReference>
<dbReference type="AlphaFoldDB" id="A0A0F9UV89"/>
<evidence type="ECO:0000256" key="1">
    <source>
        <dbReference type="ARBA" id="ARBA00022448"/>
    </source>
</evidence>
<keyword evidence="3" id="KW-0479">Metal-binding</keyword>
<dbReference type="EMBL" id="LAZR01000061">
    <property type="protein sequence ID" value="KKN96955.1"/>
    <property type="molecule type" value="Genomic_DNA"/>
</dbReference>
<dbReference type="PANTHER" id="PTHR43177:SF5">
    <property type="entry name" value="ANAEROBIC DIMETHYL SULFOXIDE REDUCTASE CHAIN B-RELATED"/>
    <property type="match status" value="1"/>
</dbReference>
<reference evidence="9" key="1">
    <citation type="journal article" date="2015" name="Nature">
        <title>Complex archaea that bridge the gap between prokaryotes and eukaryotes.</title>
        <authorList>
            <person name="Spang A."/>
            <person name="Saw J.H."/>
            <person name="Jorgensen S.L."/>
            <person name="Zaremba-Niedzwiedzka K."/>
            <person name="Martijn J."/>
            <person name="Lind A.E."/>
            <person name="van Eijk R."/>
            <person name="Schleper C."/>
            <person name="Guy L."/>
            <person name="Ettema T.J."/>
        </authorList>
    </citation>
    <scope>NUCLEOTIDE SEQUENCE</scope>
</reference>
<evidence type="ECO:0000256" key="5">
    <source>
        <dbReference type="ARBA" id="ARBA00022982"/>
    </source>
</evidence>
<evidence type="ECO:0000313" key="9">
    <source>
        <dbReference type="EMBL" id="KKN96955.1"/>
    </source>
</evidence>
<dbReference type="Pfam" id="PF12797">
    <property type="entry name" value="Fer4_2"/>
    <property type="match status" value="1"/>
</dbReference>
<dbReference type="PROSITE" id="PS51379">
    <property type="entry name" value="4FE4S_FER_2"/>
    <property type="match status" value="2"/>
</dbReference>
<feature type="domain" description="4Fe-4S ferredoxin-type" evidence="8">
    <location>
        <begin position="12"/>
        <end position="41"/>
    </location>
</feature>
<feature type="domain" description="4Fe-4S ferredoxin-type" evidence="8">
    <location>
        <begin position="78"/>
        <end position="107"/>
    </location>
</feature>
<evidence type="ECO:0000256" key="4">
    <source>
        <dbReference type="ARBA" id="ARBA00022737"/>
    </source>
</evidence>
<keyword evidence="4" id="KW-0677">Repeat</keyword>
<evidence type="ECO:0000259" key="8">
    <source>
        <dbReference type="PROSITE" id="PS51379"/>
    </source>
</evidence>
<name>A0A0F9UV89_9ZZZZ</name>
<evidence type="ECO:0000256" key="2">
    <source>
        <dbReference type="ARBA" id="ARBA00022485"/>
    </source>
</evidence>
<dbReference type="SUPFAM" id="SSF54862">
    <property type="entry name" value="4Fe-4S ferredoxins"/>
    <property type="match status" value="1"/>
</dbReference>
<dbReference type="InterPro" id="IPR017900">
    <property type="entry name" value="4Fe4S_Fe_S_CS"/>
</dbReference>
<dbReference type="Gene3D" id="3.30.70.20">
    <property type="match status" value="2"/>
</dbReference>
<dbReference type="PANTHER" id="PTHR43177">
    <property type="entry name" value="PROTEIN NRFC"/>
    <property type="match status" value="1"/>
</dbReference>
<comment type="caution">
    <text evidence="9">The sequence shown here is derived from an EMBL/GenBank/DDBJ whole genome shotgun (WGS) entry which is preliminary data.</text>
</comment>
<keyword evidence="1" id="KW-0813">Transport</keyword>
<dbReference type="GO" id="GO:0046872">
    <property type="term" value="F:metal ion binding"/>
    <property type="evidence" value="ECO:0007669"/>
    <property type="project" value="UniProtKB-KW"/>
</dbReference>